<dbReference type="CDD" id="cd01651">
    <property type="entry name" value="RT_G2_intron"/>
    <property type="match status" value="1"/>
</dbReference>
<feature type="domain" description="Reverse transcriptase" evidence="1">
    <location>
        <begin position="119"/>
        <end position="371"/>
    </location>
</feature>
<keyword evidence="2" id="KW-0808">Transferase</keyword>
<dbReference type="InterPro" id="IPR003615">
    <property type="entry name" value="HNH_nuc"/>
</dbReference>
<keyword evidence="2" id="KW-0540">Nuclease</keyword>
<keyword evidence="2" id="KW-0548">Nucleotidyltransferase</keyword>
<keyword evidence="2" id="KW-0695">RNA-directed DNA polymerase</keyword>
<organism evidence="2">
    <name type="scientific">Oedocladium carolinianum</name>
    <dbReference type="NCBI Taxonomy" id="55992"/>
    <lineage>
        <taxon>Eukaryota</taxon>
        <taxon>Viridiplantae</taxon>
        <taxon>Chlorophyta</taxon>
        <taxon>core chlorophytes</taxon>
        <taxon>Chlorophyceae</taxon>
        <taxon>OCC clade</taxon>
        <taxon>Oedogoniales</taxon>
        <taxon>Oedogoniaceae</taxon>
        <taxon>Oedocladium</taxon>
    </lineage>
</organism>
<gene>
    <name evidence="2" type="primary">orf622</name>
</gene>
<dbReference type="InterPro" id="IPR051083">
    <property type="entry name" value="GrpII_Intron_Splice-Mob/Def"/>
</dbReference>
<dbReference type="CDD" id="cd00085">
    <property type="entry name" value="HNHc"/>
    <property type="match status" value="1"/>
</dbReference>
<keyword evidence="2" id="KW-0934">Plastid</keyword>
<accession>A0A1D8GXB9</accession>
<dbReference type="Pfam" id="PF08388">
    <property type="entry name" value="GIIM"/>
    <property type="match status" value="1"/>
</dbReference>
<keyword evidence="2" id="KW-0255">Endonuclease</keyword>
<dbReference type="InterPro" id="IPR000477">
    <property type="entry name" value="RT_dom"/>
</dbReference>
<keyword evidence="2" id="KW-0150">Chloroplast</keyword>
<dbReference type="InterPro" id="IPR030931">
    <property type="entry name" value="Group_II_RT_mat"/>
</dbReference>
<dbReference type="SUPFAM" id="SSF56672">
    <property type="entry name" value="DNA/RNA polymerases"/>
    <property type="match status" value="1"/>
</dbReference>
<dbReference type="InterPro" id="IPR002711">
    <property type="entry name" value="HNH"/>
</dbReference>
<dbReference type="PANTHER" id="PTHR34047:SF10">
    <property type="entry name" value="GROUP II INTRON-ASSOCIATED OPEN READING FRAME"/>
    <property type="match status" value="1"/>
</dbReference>
<dbReference type="InterPro" id="IPR013597">
    <property type="entry name" value="Mat_intron_G2"/>
</dbReference>
<dbReference type="GeneID" id="29991679"/>
<name>A0A1D8GXB9_9CHLO</name>
<dbReference type="GO" id="GO:0008270">
    <property type="term" value="F:zinc ion binding"/>
    <property type="evidence" value="ECO:0007669"/>
    <property type="project" value="InterPro"/>
</dbReference>
<evidence type="ECO:0000313" key="2">
    <source>
        <dbReference type="EMBL" id="AOT84349.1"/>
    </source>
</evidence>
<dbReference type="Gene3D" id="1.10.30.50">
    <property type="match status" value="1"/>
</dbReference>
<keyword evidence="2" id="KW-0378">Hydrolase</keyword>
<dbReference type="Pfam" id="PF00078">
    <property type="entry name" value="RVT_1"/>
    <property type="match status" value="1"/>
</dbReference>
<dbReference type="InterPro" id="IPR043502">
    <property type="entry name" value="DNA/RNA_pol_sf"/>
</dbReference>
<dbReference type="RefSeq" id="YP_009310769.1">
    <property type="nucleotide sequence ID" value="NC_031510.1"/>
</dbReference>
<dbReference type="InterPro" id="IPR025960">
    <property type="entry name" value="RVT_N"/>
</dbReference>
<protein>
    <submittedName>
        <fullName evidence="2">Putative reverse transcriptase, intron maturase and HNH endonuclease</fullName>
    </submittedName>
</protein>
<sequence>MRETLKKPTLSCKRRKDMLTLGAQVKIHVILNPMSNTSKITWNDIDWGKTQEFVRKVQHRIYRARLQGDLGRVHWLQKYLINSKGAKLLSVRQVTTLNKRKKTPGIDKQIIKTPEDKLKLAEDLTLDGKATYIRRVWIPKPGKIEKRPLGIPTIQDRAKQALAKLALEPEWEAIFEPNSYGFRPGRSALDAIEAIFLSLHHNKSKFIYDADIRKCFDTIDHNALLTKLNTFPLMKRQIAAWLKSGVMEGYANNPKYEVQMSTEGTPQGGVISPLLANIALHGIENHLKEYVGNLSIKPHPESNRGKAAKQKALSVIRYADDFVLIHQNEEILELCISETKNWLKQIGLVISEEKSFLRDGINGFQFLGFSITQVKKVIKDKYKVKITPSRSAQKKLLLKIRAIIQNNKAASSYDLILMLRPIIIGWANYFKYCECKEVFNKLSNLIFKKLRAWAFRRDTKHGRKHIKEKYFPSGKTYKFDDHKHMNNWVFVGSKKTQNNMVKQIYLPHLSWICKRKHVKIKGNETPYSRSHYWAIRNITYSPYPLRIRQLLVRQKQICPICKRHLTTLDASNWEVDHIIPKVAGGLDAYNNLQLLHKECHLKKTQKDLLKYQPKNKTNKPNK</sequence>
<dbReference type="NCBIfam" id="TIGR04416">
    <property type="entry name" value="group_II_RT_mat"/>
    <property type="match status" value="1"/>
</dbReference>
<proteinExistence type="predicted"/>
<reference evidence="2" key="1">
    <citation type="submission" date="2016-07" db="EMBL/GenBank/DDBJ databases">
        <title>Proliferation of group II introns in the chloroplast genome of the green alga Oedocladium carolinianum (Chlorophyceae).</title>
        <authorList>
            <person name="Brouard J.-S."/>
            <person name="Turmel M."/>
            <person name="Otis C."/>
            <person name="Lemieux C."/>
        </authorList>
    </citation>
    <scope>NUCLEOTIDE SEQUENCE</scope>
</reference>
<dbReference type="GO" id="GO:0003676">
    <property type="term" value="F:nucleic acid binding"/>
    <property type="evidence" value="ECO:0007669"/>
    <property type="project" value="InterPro"/>
</dbReference>
<dbReference type="SMART" id="SM00507">
    <property type="entry name" value="HNHc"/>
    <property type="match status" value="1"/>
</dbReference>
<geneLocation type="chloroplast" evidence="2"/>
<dbReference type="AlphaFoldDB" id="A0A1D8GXB9"/>
<dbReference type="Pfam" id="PF13655">
    <property type="entry name" value="RVT_N"/>
    <property type="match status" value="1"/>
</dbReference>
<dbReference type="EMBL" id="KX507373">
    <property type="protein sequence ID" value="AOT84349.1"/>
    <property type="molecule type" value="Genomic_DNA"/>
</dbReference>
<dbReference type="PANTHER" id="PTHR34047">
    <property type="entry name" value="NUCLEAR INTRON MATURASE 1, MITOCHONDRIAL-RELATED"/>
    <property type="match status" value="1"/>
</dbReference>
<dbReference type="GO" id="GO:0003964">
    <property type="term" value="F:RNA-directed DNA polymerase activity"/>
    <property type="evidence" value="ECO:0007669"/>
    <property type="project" value="UniProtKB-KW"/>
</dbReference>
<dbReference type="GO" id="GO:0004519">
    <property type="term" value="F:endonuclease activity"/>
    <property type="evidence" value="ECO:0007669"/>
    <property type="project" value="UniProtKB-KW"/>
</dbReference>
<evidence type="ECO:0000259" key="1">
    <source>
        <dbReference type="PROSITE" id="PS50878"/>
    </source>
</evidence>
<dbReference type="PROSITE" id="PS50878">
    <property type="entry name" value="RT_POL"/>
    <property type="match status" value="1"/>
</dbReference>
<dbReference type="Pfam" id="PF01844">
    <property type="entry name" value="HNH"/>
    <property type="match status" value="1"/>
</dbReference>